<keyword evidence="2" id="KW-0328">Glycosyltransferase</keyword>
<dbReference type="InterPro" id="IPR050194">
    <property type="entry name" value="Glycosyltransferase_grp1"/>
</dbReference>
<dbReference type="PANTHER" id="PTHR45947:SF15">
    <property type="entry name" value="TEICHURONIC ACID BIOSYNTHESIS GLYCOSYLTRANSFERASE TUAC-RELATED"/>
    <property type="match status" value="1"/>
</dbReference>
<dbReference type="InterPro" id="IPR028098">
    <property type="entry name" value="Glyco_trans_4-like_N"/>
</dbReference>
<dbReference type="AlphaFoldDB" id="A0AAU7CFN3"/>
<evidence type="ECO:0000313" key="2">
    <source>
        <dbReference type="EMBL" id="XBH03466.1"/>
    </source>
</evidence>
<dbReference type="EC" id="2.4.-.-" evidence="2"/>
<reference evidence="2" key="1">
    <citation type="submission" date="2024-05" db="EMBL/GenBank/DDBJ databases">
        <title>Planctomycetes of the genus Singulisphaera possess chitinolytic capabilities.</title>
        <authorList>
            <person name="Ivanova A."/>
        </authorList>
    </citation>
    <scope>NUCLEOTIDE SEQUENCE</scope>
    <source>
        <strain evidence="2">Ch08T</strain>
    </source>
</reference>
<dbReference type="GO" id="GO:0016757">
    <property type="term" value="F:glycosyltransferase activity"/>
    <property type="evidence" value="ECO:0007669"/>
    <property type="project" value="UniProtKB-KW"/>
</dbReference>
<organism evidence="2">
    <name type="scientific">Singulisphaera sp. Ch08</name>
    <dbReference type="NCBI Taxonomy" id="3120278"/>
    <lineage>
        <taxon>Bacteria</taxon>
        <taxon>Pseudomonadati</taxon>
        <taxon>Planctomycetota</taxon>
        <taxon>Planctomycetia</taxon>
        <taxon>Isosphaerales</taxon>
        <taxon>Isosphaeraceae</taxon>
        <taxon>Singulisphaera</taxon>
    </lineage>
</organism>
<name>A0AAU7CFN3_9BACT</name>
<gene>
    <name evidence="2" type="ORF">V5E97_34950</name>
</gene>
<evidence type="ECO:0000259" key="1">
    <source>
        <dbReference type="Pfam" id="PF13439"/>
    </source>
</evidence>
<keyword evidence="2" id="KW-0808">Transferase</keyword>
<sequence>MRRNLTLAYLTSSYARASDTFIRGEVAQLRALGHTVHTFSIRRPSPSEIIGEEVARERAATIDILASGLPSLAWAGLCETARSPRGFFSAFRLANQVSSMGLKGRSWPFAYLLEGAFLARKLRSLGVEHLHNHFGEGVAAVAMLAAHLAEIPFSLTIHGSAEFDIPTQLALDVKVHHASFVVAISEYTRSQVYRWSAADDWSKIHIIRCGVNADFIEAPPTPVADTPRFVSVGRFAEQKGQLVLVQAVGLLRDRGVPCELVLVGDGPMRRVIEKLIDRLDLSDRVRITGLMGPSEVRREILAARGLVQPSFAEGLPVVLMEALALRRPVISTYIAGIPELVHPGVNGWLVPPGSVKALAEAMQQALATDIVELDRMGHAGAALVAERHCASTEASKLAQLITS</sequence>
<dbReference type="Pfam" id="PF13439">
    <property type="entry name" value="Glyco_transf_4"/>
    <property type="match status" value="1"/>
</dbReference>
<dbReference type="Gene3D" id="3.40.50.2000">
    <property type="entry name" value="Glycogen Phosphorylase B"/>
    <property type="match status" value="2"/>
</dbReference>
<feature type="domain" description="Glycosyltransferase subfamily 4-like N-terminal" evidence="1">
    <location>
        <begin position="54"/>
        <end position="214"/>
    </location>
</feature>
<dbReference type="PANTHER" id="PTHR45947">
    <property type="entry name" value="SULFOQUINOVOSYL TRANSFERASE SQD2"/>
    <property type="match status" value="1"/>
</dbReference>
<proteinExistence type="predicted"/>
<dbReference type="EMBL" id="CP155447">
    <property type="protein sequence ID" value="XBH03466.1"/>
    <property type="molecule type" value="Genomic_DNA"/>
</dbReference>
<accession>A0AAU7CFN3</accession>
<dbReference type="Pfam" id="PF13692">
    <property type="entry name" value="Glyco_trans_1_4"/>
    <property type="match status" value="1"/>
</dbReference>
<dbReference type="SUPFAM" id="SSF53756">
    <property type="entry name" value="UDP-Glycosyltransferase/glycogen phosphorylase"/>
    <property type="match status" value="1"/>
</dbReference>
<protein>
    <submittedName>
        <fullName evidence="2">Glycosyltransferase</fullName>
        <ecNumber evidence="2">2.4.-.-</ecNumber>
    </submittedName>
</protein>
<dbReference type="RefSeq" id="WP_406696200.1">
    <property type="nucleotide sequence ID" value="NZ_CP155447.1"/>
</dbReference>